<comment type="subcellular location">
    <subcellularLocation>
        <location evidence="2 11">Cell membrane</location>
        <topology evidence="2 11">Multi-pass membrane protein</topology>
    </subcellularLocation>
</comment>
<evidence type="ECO:0000256" key="1">
    <source>
        <dbReference type="ARBA" id="ARBA00002949"/>
    </source>
</evidence>
<feature type="transmembrane region" description="Helical" evidence="11">
    <location>
        <begin position="111"/>
        <end position="132"/>
    </location>
</feature>
<evidence type="ECO:0000256" key="7">
    <source>
        <dbReference type="ARBA" id="ARBA00022989"/>
    </source>
</evidence>
<dbReference type="GO" id="GO:0015098">
    <property type="term" value="F:molybdate ion transmembrane transporter activity"/>
    <property type="evidence" value="ECO:0007669"/>
    <property type="project" value="UniProtKB-UniRule"/>
</dbReference>
<keyword evidence="7 11" id="KW-1133">Transmembrane helix</keyword>
<dbReference type="PANTHER" id="PTHR30406">
    <property type="entry name" value="SULFATE TRANSPORT SYSTEM PERMEASE PROTEIN"/>
    <property type="match status" value="1"/>
</dbReference>
<dbReference type="NCBIfam" id="TIGR01581">
    <property type="entry name" value="Mo_ABC_porter"/>
    <property type="match status" value="1"/>
</dbReference>
<feature type="transmembrane region" description="Helical" evidence="11">
    <location>
        <begin position="28"/>
        <end position="54"/>
    </location>
</feature>
<keyword evidence="9 11" id="KW-0472">Membrane</keyword>
<comment type="similarity">
    <text evidence="12">Belongs to the binding-protein-dependent transport system permease family. CysTW subfamily.</text>
</comment>
<evidence type="ECO:0000256" key="6">
    <source>
        <dbReference type="ARBA" id="ARBA00022692"/>
    </source>
</evidence>
<accession>A0A7C1X4C5</accession>
<feature type="transmembrane region" description="Helical" evidence="11">
    <location>
        <begin position="209"/>
        <end position="233"/>
    </location>
</feature>
<dbReference type="EMBL" id="DSJL01000001">
    <property type="protein sequence ID" value="HEF64054.1"/>
    <property type="molecule type" value="Genomic_DNA"/>
</dbReference>
<evidence type="ECO:0000256" key="3">
    <source>
        <dbReference type="ARBA" id="ARBA00011779"/>
    </source>
</evidence>
<evidence type="ECO:0000256" key="8">
    <source>
        <dbReference type="ARBA" id="ARBA00023032"/>
    </source>
</evidence>
<evidence type="ECO:0000256" key="5">
    <source>
        <dbReference type="ARBA" id="ARBA00022505"/>
    </source>
</evidence>
<feature type="transmembrane region" description="Helical" evidence="11">
    <location>
        <begin position="254"/>
        <end position="275"/>
    </location>
</feature>
<dbReference type="InterPro" id="IPR006469">
    <property type="entry name" value="NifC_ABC_porter"/>
</dbReference>
<dbReference type="PANTHER" id="PTHR30406:SF8">
    <property type="entry name" value="SULFATE TRANSPORT SYSTEM PERMEASE PROTEIN CYST"/>
    <property type="match status" value="1"/>
</dbReference>
<evidence type="ECO:0000256" key="4">
    <source>
        <dbReference type="ARBA" id="ARBA00022448"/>
    </source>
</evidence>
<dbReference type="GO" id="GO:0015419">
    <property type="term" value="F:ABC-type sulfate transporter activity"/>
    <property type="evidence" value="ECO:0007669"/>
    <property type="project" value="InterPro"/>
</dbReference>
<comment type="caution">
    <text evidence="13">The sequence shown here is derived from an EMBL/GenBank/DDBJ whole genome shotgun (WGS) entry which is preliminary data.</text>
</comment>
<dbReference type="InterPro" id="IPR000515">
    <property type="entry name" value="MetI-like"/>
</dbReference>
<dbReference type="Gene3D" id="1.10.3720.10">
    <property type="entry name" value="MetI-like"/>
    <property type="match status" value="1"/>
</dbReference>
<proteinExistence type="inferred from homology"/>
<evidence type="ECO:0000256" key="11">
    <source>
        <dbReference type="RuleBase" id="RU363032"/>
    </source>
</evidence>
<name>A0A7C1X4C5_THERO</name>
<keyword evidence="4 11" id="KW-0813">Transport</keyword>
<dbReference type="AlphaFoldDB" id="A0A7C1X4C5"/>
<dbReference type="NCBIfam" id="TIGR02141">
    <property type="entry name" value="modB_ABC"/>
    <property type="match status" value="1"/>
</dbReference>
<reference evidence="13" key="1">
    <citation type="journal article" date="2020" name="mSystems">
        <title>Genome- and Community-Level Interaction Insights into Carbon Utilization and Element Cycling Functions of Hydrothermarchaeota in Hydrothermal Sediment.</title>
        <authorList>
            <person name="Zhou Z."/>
            <person name="Liu Y."/>
            <person name="Xu W."/>
            <person name="Pan J."/>
            <person name="Luo Z.H."/>
            <person name="Li M."/>
        </authorList>
    </citation>
    <scope>NUCLEOTIDE SEQUENCE [LARGE SCALE GENOMIC DNA]</scope>
    <source>
        <strain evidence="13">SpSt-222</strain>
    </source>
</reference>
<dbReference type="PROSITE" id="PS50928">
    <property type="entry name" value="ABC_TM1"/>
    <property type="match status" value="1"/>
</dbReference>
<evidence type="ECO:0000256" key="9">
    <source>
        <dbReference type="ARBA" id="ARBA00023136"/>
    </source>
</evidence>
<feature type="transmembrane region" description="Helical" evidence="11">
    <location>
        <begin position="144"/>
        <end position="169"/>
    </location>
</feature>
<keyword evidence="8" id="KW-0764">Sulfate transport</keyword>
<dbReference type="CDD" id="cd06261">
    <property type="entry name" value="TM_PBP2"/>
    <property type="match status" value="1"/>
</dbReference>
<dbReference type="Pfam" id="PF00528">
    <property type="entry name" value="BPD_transp_1"/>
    <property type="match status" value="1"/>
</dbReference>
<evidence type="ECO:0000256" key="12">
    <source>
        <dbReference type="RuleBase" id="RU365097"/>
    </source>
</evidence>
<feature type="transmembrane region" description="Helical" evidence="11">
    <location>
        <begin position="75"/>
        <end position="99"/>
    </location>
</feature>
<comment type="function">
    <text evidence="10">Part of the ABC transporter complex CysAWTP (TC 3.A.1.6.1) involved in sulfate/thiosulfate import. Probably responsible for the translocation of the substrate across the membrane.</text>
</comment>
<sequence>MTRAVEHPALRVHRRGTPLHSRRRLSRMLLIVPVGVSLALLVLPLVALLARAVGISPQTFARYARDPFFLDALRLTLVTSLITVVLAVIFGTPVAWILARWNFPGRRLVELAVGLPIVLPPIVAGVALLMLFGRMGLLGRYLDAFGIQIPFTTAAVVLAQLFTATPFYIRTALEGFASVSPALEEAAQVDGCSPHQAFRLVTLPLALPALVSGLTLCWAKAVSEFGATLLFAGNFQGRTQTMSLAIWTAMEIDLWEAVAMAAMLFVVSLLIFLMAEWLQGTREAQ</sequence>
<dbReference type="GO" id="GO:0005886">
    <property type="term" value="C:plasma membrane"/>
    <property type="evidence" value="ECO:0007669"/>
    <property type="project" value="UniProtKB-SubCell"/>
</dbReference>
<comment type="subunit">
    <text evidence="3">The complex is composed of two ATP-binding proteins (CysA), two transmembrane proteins (CysT and CysW) and a solute-binding protein (CysP).</text>
</comment>
<evidence type="ECO:0000256" key="2">
    <source>
        <dbReference type="ARBA" id="ARBA00004651"/>
    </source>
</evidence>
<dbReference type="InterPro" id="IPR035906">
    <property type="entry name" value="MetI-like_sf"/>
</dbReference>
<evidence type="ECO:0000313" key="13">
    <source>
        <dbReference type="EMBL" id="HEF64054.1"/>
    </source>
</evidence>
<comment type="function">
    <text evidence="1 12">Part of the binding-protein-dependent transport system for molybdenum; probably responsible for the translocation of the substrate across the membrane.</text>
</comment>
<dbReference type="InterPro" id="IPR005667">
    <property type="entry name" value="Sulph_transpt2"/>
</dbReference>
<keyword evidence="12" id="KW-1003">Cell membrane</keyword>
<gene>
    <name evidence="13" type="primary">modB</name>
    <name evidence="13" type="ORF">ENP47_00350</name>
</gene>
<dbReference type="InterPro" id="IPR011867">
    <property type="entry name" value="ModB_ABC"/>
</dbReference>
<evidence type="ECO:0000256" key="10">
    <source>
        <dbReference type="ARBA" id="ARBA00025323"/>
    </source>
</evidence>
<keyword evidence="5 12" id="KW-0500">Molybdenum</keyword>
<dbReference type="SUPFAM" id="SSF161098">
    <property type="entry name" value="MetI-like"/>
    <property type="match status" value="1"/>
</dbReference>
<organism evidence="13">
    <name type="scientific">Thermomicrobium roseum</name>
    <dbReference type="NCBI Taxonomy" id="500"/>
    <lineage>
        <taxon>Bacteria</taxon>
        <taxon>Pseudomonadati</taxon>
        <taxon>Thermomicrobiota</taxon>
        <taxon>Thermomicrobia</taxon>
        <taxon>Thermomicrobiales</taxon>
        <taxon>Thermomicrobiaceae</taxon>
        <taxon>Thermomicrobium</taxon>
    </lineage>
</organism>
<keyword evidence="6 11" id="KW-0812">Transmembrane</keyword>
<protein>
    <recommendedName>
        <fullName evidence="12">Molybdenum transport system permease</fullName>
    </recommendedName>
</protein>